<dbReference type="RefSeq" id="WP_074239398.1">
    <property type="nucleotide sequence ID" value="NZ_FSRA01000001.1"/>
</dbReference>
<protein>
    <submittedName>
        <fullName evidence="2">Uncharacterized protein</fullName>
    </submittedName>
</protein>
<dbReference type="PROSITE" id="PS50005">
    <property type="entry name" value="TPR"/>
    <property type="match status" value="2"/>
</dbReference>
<dbReference type="Proteomes" id="UP000185003">
    <property type="component" value="Unassembled WGS sequence"/>
</dbReference>
<dbReference type="SUPFAM" id="SSF48452">
    <property type="entry name" value="TPR-like"/>
    <property type="match status" value="1"/>
</dbReference>
<feature type="repeat" description="TPR" evidence="1">
    <location>
        <begin position="14"/>
        <end position="47"/>
    </location>
</feature>
<dbReference type="EMBL" id="FSRA01000001">
    <property type="protein sequence ID" value="SIN97244.1"/>
    <property type="molecule type" value="Genomic_DNA"/>
</dbReference>
<dbReference type="OrthoDB" id="1551390at2"/>
<dbReference type="InterPro" id="IPR011990">
    <property type="entry name" value="TPR-like_helical_dom_sf"/>
</dbReference>
<evidence type="ECO:0000256" key="1">
    <source>
        <dbReference type="PROSITE-ProRule" id="PRU00339"/>
    </source>
</evidence>
<organism evidence="2 3">
    <name type="scientific">Chitinophaga niabensis</name>
    <dbReference type="NCBI Taxonomy" id="536979"/>
    <lineage>
        <taxon>Bacteria</taxon>
        <taxon>Pseudomonadati</taxon>
        <taxon>Bacteroidota</taxon>
        <taxon>Chitinophagia</taxon>
        <taxon>Chitinophagales</taxon>
        <taxon>Chitinophagaceae</taxon>
        <taxon>Chitinophaga</taxon>
    </lineage>
</organism>
<feature type="repeat" description="TPR" evidence="1">
    <location>
        <begin position="55"/>
        <end position="88"/>
    </location>
</feature>
<evidence type="ECO:0000313" key="2">
    <source>
        <dbReference type="EMBL" id="SIN97244.1"/>
    </source>
</evidence>
<sequence>MAAKILKDEIYEQVELISEMGNDFADDEEYAAAIEKFKEALELVPEPKHEWEAGTWLYSSIGNMYFMLDDFENAGKYFGNAIQSQEGKLNSFNQMRLGQSSLEMKQEDKALEHLLKAYRMGGKGLFAEEDTKYLAFLSKRVKL</sequence>
<proteinExistence type="predicted"/>
<dbReference type="InterPro" id="IPR019734">
    <property type="entry name" value="TPR_rpt"/>
</dbReference>
<gene>
    <name evidence="2" type="ORF">SAMN04488055_2341</name>
</gene>
<dbReference type="STRING" id="536979.SAMN04488055_2341"/>
<name>A0A1N6FPQ2_9BACT</name>
<dbReference type="SMART" id="SM00028">
    <property type="entry name" value="TPR"/>
    <property type="match status" value="2"/>
</dbReference>
<accession>A0A1N6FPQ2</accession>
<keyword evidence="3" id="KW-1185">Reference proteome</keyword>
<reference evidence="2 3" key="1">
    <citation type="submission" date="2016-11" db="EMBL/GenBank/DDBJ databases">
        <authorList>
            <person name="Jaros S."/>
            <person name="Januszkiewicz K."/>
            <person name="Wedrychowicz H."/>
        </authorList>
    </citation>
    <scope>NUCLEOTIDE SEQUENCE [LARGE SCALE GENOMIC DNA]</scope>
    <source>
        <strain evidence="2 3">DSM 24787</strain>
    </source>
</reference>
<evidence type="ECO:0000313" key="3">
    <source>
        <dbReference type="Proteomes" id="UP000185003"/>
    </source>
</evidence>
<dbReference type="AlphaFoldDB" id="A0A1N6FPQ2"/>
<dbReference type="Gene3D" id="1.25.40.10">
    <property type="entry name" value="Tetratricopeptide repeat domain"/>
    <property type="match status" value="1"/>
</dbReference>
<keyword evidence="1" id="KW-0802">TPR repeat</keyword>